<evidence type="ECO:0000313" key="2">
    <source>
        <dbReference type="EMBL" id="KTB45583.1"/>
    </source>
</evidence>
<proteinExistence type="predicted"/>
<evidence type="ECO:0000313" key="3">
    <source>
        <dbReference type="Proteomes" id="UP000054988"/>
    </source>
</evidence>
<gene>
    <name evidence="2" type="ORF">WG66_1834</name>
</gene>
<organism evidence="2 3">
    <name type="scientific">Moniliophthora roreri</name>
    <name type="common">Frosty pod rot fungus</name>
    <name type="synonym">Monilia roreri</name>
    <dbReference type="NCBI Taxonomy" id="221103"/>
    <lineage>
        <taxon>Eukaryota</taxon>
        <taxon>Fungi</taxon>
        <taxon>Dikarya</taxon>
        <taxon>Basidiomycota</taxon>
        <taxon>Agaricomycotina</taxon>
        <taxon>Agaricomycetes</taxon>
        <taxon>Agaricomycetidae</taxon>
        <taxon>Agaricales</taxon>
        <taxon>Marasmiineae</taxon>
        <taxon>Marasmiaceae</taxon>
        <taxon>Moniliophthora</taxon>
    </lineage>
</organism>
<feature type="compositionally biased region" description="Acidic residues" evidence="1">
    <location>
        <begin position="323"/>
        <end position="343"/>
    </location>
</feature>
<dbReference type="EMBL" id="LATX01000660">
    <property type="protein sequence ID" value="KTB45583.1"/>
    <property type="molecule type" value="Genomic_DNA"/>
</dbReference>
<dbReference type="Proteomes" id="UP000054988">
    <property type="component" value="Unassembled WGS sequence"/>
</dbReference>
<sequence>MKELRVASMETFVQWLKEEKVYLESRQNARVNELLDILYYNKLDVLYTVPWSLEDAWKTVRETSRPEVVDGHQVKVTQLEDKLLKVLEAIHGLEIQIGILPGDRWKEGGREWREAKEKKNAVHYQKALDRLEGLIVARMFELTRMNFSGTGYKMRQHLSQAIKNCSAAIQAALNLYNSAASKLKPPQPHLEWKDVLDYSYLSEFDFLHNTCLDVFKLLRAEEELDHLHVEIKHLFMYMKEEDKYLKSMQDCYCFEDPSLAFQIDVFRQQQGCFNKLHWMRLCSIWKLKGFDPRNSNFFHPGIGIRRQTMDNILGRDFVNGDGSESEDDGEDNTSKGEEEEIEAESVLGTVLGLADDATPSVS</sequence>
<feature type="region of interest" description="Disordered" evidence="1">
    <location>
        <begin position="315"/>
        <end position="344"/>
    </location>
</feature>
<dbReference type="AlphaFoldDB" id="A0A0W0GAL7"/>
<protein>
    <submittedName>
        <fullName evidence="2">Uncharacterized protein</fullName>
    </submittedName>
</protein>
<comment type="caution">
    <text evidence="2">The sequence shown here is derived from an EMBL/GenBank/DDBJ whole genome shotgun (WGS) entry which is preliminary data.</text>
</comment>
<reference evidence="2 3" key="1">
    <citation type="submission" date="2015-12" db="EMBL/GenBank/DDBJ databases">
        <title>Draft genome sequence of Moniliophthora roreri, the causal agent of frosty pod rot of cacao.</title>
        <authorList>
            <person name="Aime M.C."/>
            <person name="Diaz-Valderrama J.R."/>
            <person name="Kijpornyongpan T."/>
            <person name="Phillips-Mora W."/>
        </authorList>
    </citation>
    <scope>NUCLEOTIDE SEQUENCE [LARGE SCALE GENOMIC DNA]</scope>
    <source>
        <strain evidence="2 3">MCA 2952</strain>
    </source>
</reference>
<evidence type="ECO:0000256" key="1">
    <source>
        <dbReference type="SAM" id="MobiDB-lite"/>
    </source>
</evidence>
<name>A0A0W0GAL7_MONRR</name>
<accession>A0A0W0GAL7</accession>